<evidence type="ECO:0000313" key="2">
    <source>
        <dbReference type="Proteomes" id="UP001487740"/>
    </source>
</evidence>
<keyword evidence="2" id="KW-1185">Reference proteome</keyword>
<gene>
    <name evidence="1" type="ORF">O3P69_003720</name>
</gene>
<evidence type="ECO:0000313" key="1">
    <source>
        <dbReference type="EMBL" id="KAK8398006.1"/>
    </source>
</evidence>
<reference evidence="1 2" key="1">
    <citation type="submission" date="2023-03" db="EMBL/GenBank/DDBJ databases">
        <title>High-quality genome of Scylla paramamosain provides insights in environmental adaptation.</title>
        <authorList>
            <person name="Zhang L."/>
        </authorList>
    </citation>
    <scope>NUCLEOTIDE SEQUENCE [LARGE SCALE GENOMIC DNA]</scope>
    <source>
        <strain evidence="1">LZ_2023a</strain>
        <tissue evidence="1">Muscle</tissue>
    </source>
</reference>
<accession>A0AAW0UEZ1</accession>
<dbReference type="Proteomes" id="UP001487740">
    <property type="component" value="Unassembled WGS sequence"/>
</dbReference>
<dbReference type="EMBL" id="JARAKH010000012">
    <property type="protein sequence ID" value="KAK8398006.1"/>
    <property type="molecule type" value="Genomic_DNA"/>
</dbReference>
<organism evidence="1 2">
    <name type="scientific">Scylla paramamosain</name>
    <name type="common">Mud crab</name>
    <dbReference type="NCBI Taxonomy" id="85552"/>
    <lineage>
        <taxon>Eukaryota</taxon>
        <taxon>Metazoa</taxon>
        <taxon>Ecdysozoa</taxon>
        <taxon>Arthropoda</taxon>
        <taxon>Crustacea</taxon>
        <taxon>Multicrustacea</taxon>
        <taxon>Malacostraca</taxon>
        <taxon>Eumalacostraca</taxon>
        <taxon>Eucarida</taxon>
        <taxon>Decapoda</taxon>
        <taxon>Pleocyemata</taxon>
        <taxon>Brachyura</taxon>
        <taxon>Eubrachyura</taxon>
        <taxon>Portunoidea</taxon>
        <taxon>Portunidae</taxon>
        <taxon>Portuninae</taxon>
        <taxon>Scylla</taxon>
    </lineage>
</organism>
<protein>
    <submittedName>
        <fullName evidence="1">Uncharacterized protein</fullName>
    </submittedName>
</protein>
<proteinExistence type="predicted"/>
<comment type="caution">
    <text evidence="1">The sequence shown here is derived from an EMBL/GenBank/DDBJ whole genome shotgun (WGS) entry which is preliminary data.</text>
</comment>
<sequence>MCQMLIDKRYREEHRCRGSVKHHEHTFLCSLAGGCRLGISNRNYRFTHTLNTRSGISGQQGSYHRKGASAAITSSPPRYVTPLQYPPVAATPRLPGPRHPRPHPRPLYRCLSRPLSMFSQSPFPFHATSPPRIKQRSCVTLSPSFPPSLPPWYLGGRVGWVVAPAQTTRQPYNGERMGREEKRGLLAADGGGGEKGDAGIGEGRKGLLCF</sequence>
<dbReference type="AlphaFoldDB" id="A0AAW0UEZ1"/>
<name>A0AAW0UEZ1_SCYPA</name>